<protein>
    <recommendedName>
        <fullName evidence="3">Metallo-beta-lactamase domain-containing protein 1</fullName>
    </recommendedName>
    <alternativeName>
        <fullName evidence="4">Endoribonuclease MBLAC1</fullName>
    </alternativeName>
</protein>
<reference evidence="9" key="1">
    <citation type="submission" date="2017-09" db="EMBL/GenBank/DDBJ databases">
        <title>Depth-based differentiation of microbial function through sediment-hosted aquifers and enrichment of novel symbionts in the deep terrestrial subsurface.</title>
        <authorList>
            <person name="Probst A.J."/>
            <person name="Ladd B."/>
            <person name="Jarett J.K."/>
            <person name="Geller-Mcgrath D.E."/>
            <person name="Sieber C.M.K."/>
            <person name="Emerson J.B."/>
            <person name="Anantharaman K."/>
            <person name="Thomas B.C."/>
            <person name="Malmstrom R."/>
            <person name="Stieglmeier M."/>
            <person name="Klingl A."/>
            <person name="Woyke T."/>
            <person name="Ryan C.M."/>
            <person name="Banfield J.F."/>
        </authorList>
    </citation>
    <scope>NUCLEOTIDE SEQUENCE [LARGE SCALE GENOMIC DNA]</scope>
</reference>
<dbReference type="Gene3D" id="3.60.15.10">
    <property type="entry name" value="Ribonuclease Z/Hydroxyacylglutathione hydrolase-like"/>
    <property type="match status" value="1"/>
</dbReference>
<proteinExistence type="predicted"/>
<dbReference type="InterPro" id="IPR001279">
    <property type="entry name" value="Metallo-B-lactamas"/>
</dbReference>
<evidence type="ECO:0000256" key="3">
    <source>
        <dbReference type="ARBA" id="ARBA00014856"/>
    </source>
</evidence>
<evidence type="ECO:0000256" key="6">
    <source>
        <dbReference type="ARBA" id="ARBA00045869"/>
    </source>
</evidence>
<dbReference type="AlphaFoldDB" id="A0A2H9T1M1"/>
<name>A0A2H9T1M1_9BACT</name>
<feature type="domain" description="Metallo-beta-lactamase" evidence="7">
    <location>
        <begin position="22"/>
        <end position="82"/>
    </location>
</feature>
<comment type="catalytic activity">
    <reaction evidence="5">
        <text>a ribonucleotidyl-ribonucleotide-RNA + H2O = a 3'-end ribonucleotide-RNA + a 5'-end 5'-phospho-ribonucleoside-RNA + H(+)</text>
        <dbReference type="Rhea" id="RHEA:68096"/>
        <dbReference type="Rhea" id="RHEA-COMP:15179"/>
        <dbReference type="Rhea" id="RHEA-COMP:17355"/>
        <dbReference type="Rhea" id="RHEA-COMP:17428"/>
        <dbReference type="ChEBI" id="CHEBI:15377"/>
        <dbReference type="ChEBI" id="CHEBI:15378"/>
        <dbReference type="ChEBI" id="CHEBI:74896"/>
        <dbReference type="ChEBI" id="CHEBI:138282"/>
        <dbReference type="ChEBI" id="CHEBI:173118"/>
    </reaction>
    <physiologicalReaction direction="left-to-right" evidence="5">
        <dbReference type="Rhea" id="RHEA:68097"/>
    </physiologicalReaction>
</comment>
<dbReference type="PANTHER" id="PTHR23200">
    <property type="entry name" value="METALLO-BETA-LACTAMASE DOMAIN-CONTAINING PROTEIN 1"/>
    <property type="match status" value="1"/>
</dbReference>
<dbReference type="SUPFAM" id="SSF56281">
    <property type="entry name" value="Metallo-hydrolase/oxidoreductase"/>
    <property type="match status" value="1"/>
</dbReference>
<evidence type="ECO:0000256" key="1">
    <source>
        <dbReference type="ARBA" id="ARBA00004514"/>
    </source>
</evidence>
<evidence type="ECO:0000259" key="7">
    <source>
        <dbReference type="Pfam" id="PF00753"/>
    </source>
</evidence>
<dbReference type="InterPro" id="IPR036866">
    <property type="entry name" value="RibonucZ/Hydroxyglut_hydro"/>
</dbReference>
<evidence type="ECO:0000313" key="8">
    <source>
        <dbReference type="EMBL" id="PJE69557.1"/>
    </source>
</evidence>
<organism evidence="8 9">
    <name type="scientific">Candidatus Staskawiczbacteria bacterium CG10_big_fil_rev_8_21_14_0_10_38_10</name>
    <dbReference type="NCBI Taxonomy" id="1974891"/>
    <lineage>
        <taxon>Bacteria</taxon>
        <taxon>Candidatus Staskawicziibacteriota</taxon>
    </lineage>
</organism>
<dbReference type="Pfam" id="PF00753">
    <property type="entry name" value="Lactamase_B"/>
    <property type="match status" value="1"/>
</dbReference>
<dbReference type="InterPro" id="IPR039344">
    <property type="entry name" value="MBLAC1"/>
</dbReference>
<comment type="caution">
    <text evidence="8">The sequence shown here is derived from an EMBL/GenBank/DDBJ whole genome shotgun (WGS) entry which is preliminary data.</text>
</comment>
<feature type="non-terminal residue" evidence="8">
    <location>
        <position position="96"/>
    </location>
</feature>
<dbReference type="GO" id="GO:0005829">
    <property type="term" value="C:cytosol"/>
    <property type="evidence" value="ECO:0007669"/>
    <property type="project" value="UniProtKB-SubCell"/>
</dbReference>
<sequence length="96" mass="10465">MAKIKVLIKGYAKEKDGEEFASSTTTLIQDNNLNVIIDPGMDKEALLGSLAKEGLKTGDINFVIVTHTHLDHSLLAGIFENAKILDNSDIYSFDGK</sequence>
<evidence type="ECO:0000313" key="9">
    <source>
        <dbReference type="Proteomes" id="UP000236946"/>
    </source>
</evidence>
<dbReference type="Proteomes" id="UP000236946">
    <property type="component" value="Unassembled WGS sequence"/>
</dbReference>
<evidence type="ECO:0000256" key="4">
    <source>
        <dbReference type="ARBA" id="ARBA00032988"/>
    </source>
</evidence>
<comment type="subcellular location">
    <subcellularLocation>
        <location evidence="1">Cytoplasm</location>
        <location evidence="1">Cytosol</location>
    </subcellularLocation>
</comment>
<evidence type="ECO:0000256" key="2">
    <source>
        <dbReference type="ARBA" id="ARBA00011738"/>
    </source>
</evidence>
<comment type="function">
    <text evidence="6">Endoribonuclease that catalyzes the hydrolysis of histone-coding pre-mRNA 3'-end. Involved in histone pre-mRNA processing during the S-phase of the cell cycle, which is required for entering/progressing through S-phase. Cleaves histone pre-mRNA at a major and a minor cleavage site after the 5'-ACCCA-3' and the 5'-ACCCACA-3' sequence, respectively, and located downstream of the stem-loop. May require the presence of the HDE element located at the histone pre-RNA 3'-end to avoid non-specific cleavage.</text>
</comment>
<comment type="subunit">
    <text evidence="2">Homodimer.</text>
</comment>
<gene>
    <name evidence="8" type="ORF">COU98_01325</name>
</gene>
<evidence type="ECO:0000256" key="5">
    <source>
        <dbReference type="ARBA" id="ARBA00044690"/>
    </source>
</evidence>
<accession>A0A2H9T1M1</accession>
<dbReference type="PANTHER" id="PTHR23200:SF48">
    <property type="entry name" value="METALLO-BETA-LACTAMASE DOMAIN-CONTAINING PROTEIN 1"/>
    <property type="match status" value="1"/>
</dbReference>
<dbReference type="EMBL" id="PFEN01000022">
    <property type="protein sequence ID" value="PJE69557.1"/>
    <property type="molecule type" value="Genomic_DNA"/>
</dbReference>